<evidence type="ECO:0000313" key="2">
    <source>
        <dbReference type="Proteomes" id="UP000629468"/>
    </source>
</evidence>
<dbReference type="EMBL" id="JABXXO010000010">
    <property type="protein sequence ID" value="KAF7767939.1"/>
    <property type="molecule type" value="Genomic_DNA"/>
</dbReference>
<comment type="caution">
    <text evidence="1">The sequence shown here is derived from an EMBL/GenBank/DDBJ whole genome shotgun (WGS) entry which is preliminary data.</text>
</comment>
<dbReference type="Proteomes" id="UP000629468">
    <property type="component" value="Unassembled WGS sequence"/>
</dbReference>
<gene>
    <name evidence="1" type="ORF">Agabi119p4_7182</name>
</gene>
<reference evidence="1 2" key="1">
    <citation type="journal article" name="Sci. Rep.">
        <title>Telomere-to-telomere assembled and centromere annotated genomes of the two main subspecies of the button mushroom Agaricus bisporus reveal especially polymorphic chromosome ends.</title>
        <authorList>
            <person name="Sonnenberg A.S.M."/>
            <person name="Sedaghat-Telgerd N."/>
            <person name="Lavrijssen B."/>
            <person name="Ohm R.A."/>
            <person name="Hendrickx P.M."/>
            <person name="Scholtmeijer K."/>
            <person name="Baars J.J.P."/>
            <person name="van Peer A."/>
        </authorList>
    </citation>
    <scope>NUCLEOTIDE SEQUENCE [LARGE SCALE GENOMIC DNA]</scope>
    <source>
        <strain evidence="1 2">H119_p4</strain>
    </source>
</reference>
<proteinExistence type="predicted"/>
<organism evidence="1 2">
    <name type="scientific">Agaricus bisporus var. burnettii</name>
    <dbReference type="NCBI Taxonomy" id="192524"/>
    <lineage>
        <taxon>Eukaryota</taxon>
        <taxon>Fungi</taxon>
        <taxon>Dikarya</taxon>
        <taxon>Basidiomycota</taxon>
        <taxon>Agaricomycotina</taxon>
        <taxon>Agaricomycetes</taxon>
        <taxon>Agaricomycetidae</taxon>
        <taxon>Agaricales</taxon>
        <taxon>Agaricineae</taxon>
        <taxon>Agaricaceae</taxon>
        <taxon>Agaricus</taxon>
    </lineage>
</organism>
<accession>A0A8H7C8H9</accession>
<protein>
    <submittedName>
        <fullName evidence="1">Uncharacterized protein</fullName>
    </submittedName>
</protein>
<dbReference type="Gene3D" id="2.80.10.50">
    <property type="match status" value="1"/>
</dbReference>
<sequence length="152" mass="16954">MSLADGTYLIHSYAEDLRNYYTLAGYDGQMVGTVSGGSFETPTEWQVEKHPGSDTYTITAKGSQGKWTRSQNKTGDHIVIYSSKSNGWSHHWKLIDVETRTTEPIMGIATAESPGPGGALYVTLDDSGRLCLEWIQGKSVHNRIPQWRFIKK</sequence>
<evidence type="ECO:0000313" key="1">
    <source>
        <dbReference type="EMBL" id="KAF7767939.1"/>
    </source>
</evidence>
<name>A0A8H7C8H9_AGABI</name>
<dbReference type="AlphaFoldDB" id="A0A8H7C8H9"/>